<gene>
    <name evidence="2" type="ORF">J1C47_10800</name>
</gene>
<evidence type="ECO:0000313" key="2">
    <source>
        <dbReference type="EMBL" id="MBO0904133.1"/>
    </source>
</evidence>
<evidence type="ECO:0000313" key="3">
    <source>
        <dbReference type="Proteomes" id="UP000664288"/>
    </source>
</evidence>
<comment type="caution">
    <text evidence="2">The sequence shown here is derived from an EMBL/GenBank/DDBJ whole genome shotgun (WGS) entry which is preliminary data.</text>
</comment>
<name>A0ABS3J5A5_9HYPH</name>
<sequence>MKGRMVRLAGGDRPAVGFRLDGRSLEARAGDTVLTAVLTQVGSLRLSEFGDGPRAGFCLMAACQDCWMWTEDGGRLRACDTPVSEGMALRTTPPGDETWPTRAS</sequence>
<keyword evidence="1" id="KW-0560">Oxidoreductase</keyword>
<proteinExistence type="predicted"/>
<dbReference type="Gene3D" id="3.10.20.440">
    <property type="entry name" value="2Fe-2S iron-sulphur cluster binding domain, sarcosine oxidase, alpha subunit, N-terminal domain"/>
    <property type="match status" value="1"/>
</dbReference>
<dbReference type="EMBL" id="JAFMPY010000009">
    <property type="protein sequence ID" value="MBO0904133.1"/>
    <property type="molecule type" value="Genomic_DNA"/>
</dbReference>
<dbReference type="Proteomes" id="UP000664288">
    <property type="component" value="Unassembled WGS sequence"/>
</dbReference>
<keyword evidence="3" id="KW-1185">Reference proteome</keyword>
<protein>
    <submittedName>
        <fullName evidence="2">(2Fe-2S)-binding protein</fullName>
    </submittedName>
</protein>
<reference evidence="2 3" key="1">
    <citation type="submission" date="2021-03" db="EMBL/GenBank/DDBJ databases">
        <title>Whole genome sequence of Jiella sp. MQZ13P-4.</title>
        <authorList>
            <person name="Tuo L."/>
        </authorList>
    </citation>
    <scope>NUCLEOTIDE SEQUENCE [LARGE SCALE GENOMIC DNA]</scope>
    <source>
        <strain evidence="2 3">MQZ13P-4</strain>
    </source>
</reference>
<organism evidence="2 3">
    <name type="scientific">Jiella sonneratiae</name>
    <dbReference type="NCBI Taxonomy" id="2816856"/>
    <lineage>
        <taxon>Bacteria</taxon>
        <taxon>Pseudomonadati</taxon>
        <taxon>Pseudomonadota</taxon>
        <taxon>Alphaproteobacteria</taxon>
        <taxon>Hyphomicrobiales</taxon>
        <taxon>Aurantimonadaceae</taxon>
        <taxon>Jiella</taxon>
    </lineage>
</organism>
<accession>A0ABS3J5A5</accession>
<dbReference type="SUPFAM" id="SSF54292">
    <property type="entry name" value="2Fe-2S ferredoxin-like"/>
    <property type="match status" value="1"/>
</dbReference>
<evidence type="ECO:0000256" key="1">
    <source>
        <dbReference type="ARBA" id="ARBA00023002"/>
    </source>
</evidence>
<dbReference type="Pfam" id="PF13510">
    <property type="entry name" value="Fer2_4"/>
    <property type="match status" value="1"/>
</dbReference>
<dbReference type="InterPro" id="IPR042204">
    <property type="entry name" value="2Fe-2S-bd_N"/>
</dbReference>
<dbReference type="InterPro" id="IPR036010">
    <property type="entry name" value="2Fe-2S_ferredoxin-like_sf"/>
</dbReference>
<dbReference type="RefSeq" id="WP_207350773.1">
    <property type="nucleotide sequence ID" value="NZ_JAFMPY010000009.1"/>
</dbReference>